<dbReference type="PIRSF" id="PIRSF016636">
    <property type="entry name" value="AlgI_DltB"/>
    <property type="match status" value="1"/>
</dbReference>
<dbReference type="PANTHER" id="PTHR13285">
    <property type="entry name" value="ACYLTRANSFERASE"/>
    <property type="match status" value="1"/>
</dbReference>
<feature type="transmembrane region" description="Helical" evidence="10">
    <location>
        <begin position="477"/>
        <end position="498"/>
    </location>
</feature>
<evidence type="ECO:0000256" key="3">
    <source>
        <dbReference type="ARBA" id="ARBA00022475"/>
    </source>
</evidence>
<dbReference type="RefSeq" id="WP_380839284.1">
    <property type="nucleotide sequence ID" value="NZ_JBHSFP010000004.1"/>
</dbReference>
<comment type="subcellular location">
    <subcellularLocation>
        <location evidence="1">Cell membrane</location>
        <topology evidence="1">Multi-pass membrane protein</topology>
    </subcellularLocation>
</comment>
<sequence>MIGRLVDFPRRPHHPLDILGIPMSFASPLFLWFFMPATLAACWSLPARHRDAVVAAASLVFYTWGAGPYTLLLLAAVAVNYGAGLALGSPRLRDRPGARRGVLLAAAGWDVAVLAVWKYAGFAGRQVDALAGALGLGHTPIVALALPIGISFFTFHHLSYVVDVYRGSTPAQRSPVRFVTYIAMFPQLVAGPIVRYHEIAGQLGDVRRDRLGDLAAGFPRFALGLAKKVVVADSLAPVADAAFAQAGGQITTPTAWLGASAYALQIYFDFSGYSDMAVGLGAMAGFRLPENFDRPYTAYSVTDFWRRWHMSLSRWFRDYVYIPLGGNRGGAPRTYRNLLTVFALCGLWHGADWTFLVWGLYHGALLVAERLLGWDRPPAAAWAAVLRRGATLLLVVVGWVVFRAESMPEAWGMLRAMFTWRPGELDEFVAYAANRQRMLVFAAALAVVALPAGPALGPLIETGRGPAARVARAAVTWVAAPYAAMLVAAGTFSPFLYYQF</sequence>
<dbReference type="Pfam" id="PF03062">
    <property type="entry name" value="MBOAT"/>
    <property type="match status" value="1"/>
</dbReference>
<feature type="transmembrane region" description="Helical" evidence="10">
    <location>
        <begin position="438"/>
        <end position="457"/>
    </location>
</feature>
<dbReference type="PIRSF" id="PIRSF500217">
    <property type="entry name" value="AlgI"/>
    <property type="match status" value="1"/>
</dbReference>
<dbReference type="InterPro" id="IPR051085">
    <property type="entry name" value="MB_O-acyltransferase"/>
</dbReference>
<evidence type="ECO:0000313" key="12">
    <source>
        <dbReference type="Proteomes" id="UP001596004"/>
    </source>
</evidence>
<feature type="transmembrane region" description="Helical" evidence="10">
    <location>
        <begin position="381"/>
        <end position="402"/>
    </location>
</feature>
<evidence type="ECO:0000256" key="1">
    <source>
        <dbReference type="ARBA" id="ARBA00004651"/>
    </source>
</evidence>
<feature type="transmembrane region" description="Helical" evidence="10">
    <location>
        <begin position="66"/>
        <end position="89"/>
    </location>
</feature>
<feature type="transmembrane region" description="Helical" evidence="10">
    <location>
        <begin position="21"/>
        <end position="46"/>
    </location>
</feature>
<feature type="transmembrane region" description="Helical" evidence="10">
    <location>
        <begin position="101"/>
        <end position="120"/>
    </location>
</feature>
<evidence type="ECO:0000256" key="2">
    <source>
        <dbReference type="ARBA" id="ARBA00010323"/>
    </source>
</evidence>
<accession>A0ABV9CE61</accession>
<keyword evidence="4 9" id="KW-0808">Transferase</keyword>
<gene>
    <name evidence="11" type="ORF">ACFO60_09725</name>
</gene>
<keyword evidence="3 9" id="KW-1003">Cell membrane</keyword>
<keyword evidence="12" id="KW-1185">Reference proteome</keyword>
<proteinExistence type="inferred from homology"/>
<evidence type="ECO:0000256" key="10">
    <source>
        <dbReference type="SAM" id="Phobius"/>
    </source>
</evidence>
<feature type="transmembrane region" description="Helical" evidence="10">
    <location>
        <begin position="140"/>
        <end position="162"/>
    </location>
</feature>
<comment type="caution">
    <text evidence="11">The sequence shown here is derived from an EMBL/GenBank/DDBJ whole genome shotgun (WGS) entry which is preliminary data.</text>
</comment>
<keyword evidence="5 10" id="KW-0812">Transmembrane</keyword>
<evidence type="ECO:0000256" key="8">
    <source>
        <dbReference type="ARBA" id="ARBA00023315"/>
    </source>
</evidence>
<keyword evidence="7 9" id="KW-0472">Membrane</keyword>
<evidence type="ECO:0000256" key="7">
    <source>
        <dbReference type="ARBA" id="ARBA00023136"/>
    </source>
</evidence>
<dbReference type="EMBL" id="JBHSFP010000004">
    <property type="protein sequence ID" value="MFC4531040.1"/>
    <property type="molecule type" value="Genomic_DNA"/>
</dbReference>
<keyword evidence="8 9" id="KW-0012">Acyltransferase</keyword>
<feature type="transmembrane region" description="Helical" evidence="10">
    <location>
        <begin position="338"/>
        <end position="361"/>
    </location>
</feature>
<evidence type="ECO:0000313" key="11">
    <source>
        <dbReference type="EMBL" id="MFC4531040.1"/>
    </source>
</evidence>
<evidence type="ECO:0000256" key="4">
    <source>
        <dbReference type="ARBA" id="ARBA00022679"/>
    </source>
</evidence>
<evidence type="ECO:0000256" key="6">
    <source>
        <dbReference type="ARBA" id="ARBA00022989"/>
    </source>
</evidence>
<protein>
    <submittedName>
        <fullName evidence="11">MBOAT family O-acyltransferase</fullName>
    </submittedName>
</protein>
<organism evidence="11 12">
    <name type="scientific">Sphaerisporangium dianthi</name>
    <dbReference type="NCBI Taxonomy" id="1436120"/>
    <lineage>
        <taxon>Bacteria</taxon>
        <taxon>Bacillati</taxon>
        <taxon>Actinomycetota</taxon>
        <taxon>Actinomycetes</taxon>
        <taxon>Streptosporangiales</taxon>
        <taxon>Streptosporangiaceae</taxon>
        <taxon>Sphaerisporangium</taxon>
    </lineage>
</organism>
<dbReference type="Proteomes" id="UP001596004">
    <property type="component" value="Unassembled WGS sequence"/>
</dbReference>
<dbReference type="InterPro" id="IPR004299">
    <property type="entry name" value="MBOAT_fam"/>
</dbReference>
<evidence type="ECO:0000256" key="9">
    <source>
        <dbReference type="PIRNR" id="PIRNR016636"/>
    </source>
</evidence>
<reference evidence="12" key="1">
    <citation type="journal article" date="2019" name="Int. J. Syst. Evol. Microbiol.">
        <title>The Global Catalogue of Microorganisms (GCM) 10K type strain sequencing project: providing services to taxonomists for standard genome sequencing and annotation.</title>
        <authorList>
            <consortium name="The Broad Institute Genomics Platform"/>
            <consortium name="The Broad Institute Genome Sequencing Center for Infectious Disease"/>
            <person name="Wu L."/>
            <person name="Ma J."/>
        </authorList>
    </citation>
    <scope>NUCLEOTIDE SEQUENCE [LARGE SCALE GENOMIC DNA]</scope>
    <source>
        <strain evidence="12">CGMCC 4.7132</strain>
    </source>
</reference>
<dbReference type="InterPro" id="IPR028362">
    <property type="entry name" value="AlgI"/>
</dbReference>
<keyword evidence="6 10" id="KW-1133">Transmembrane helix</keyword>
<comment type="similarity">
    <text evidence="2 9">Belongs to the membrane-bound acyltransferase family.</text>
</comment>
<dbReference type="InterPro" id="IPR024194">
    <property type="entry name" value="Ac/AlaTfrase_AlgI/DltB"/>
</dbReference>
<name>A0ABV9CE61_9ACTN</name>
<evidence type="ECO:0000256" key="5">
    <source>
        <dbReference type="ARBA" id="ARBA00022692"/>
    </source>
</evidence>
<dbReference type="PANTHER" id="PTHR13285:SF23">
    <property type="entry name" value="TEICHOIC ACID D-ALANYLTRANSFERASE"/>
    <property type="match status" value="1"/>
</dbReference>